<feature type="signal peptide" evidence="1">
    <location>
        <begin position="1"/>
        <end position="21"/>
    </location>
</feature>
<sequence>MSKISFFCAIVLLACLNWTSALPVKDQDVEDLMYKLQQLKQLNDEYLYFNRVLLNEGVPLSLAEMIRPNTFGRNQRSLDSIGGGNLLKRSLDSIGGGNLLKK</sequence>
<accession>A0A1Q3FRN4</accession>
<evidence type="ECO:0000313" key="2">
    <source>
        <dbReference type="EMBL" id="JAV30227.1"/>
    </source>
</evidence>
<dbReference type="AlphaFoldDB" id="A0A1Q3FRN4"/>
<dbReference type="PROSITE" id="PS51257">
    <property type="entry name" value="PROKAR_LIPOPROTEIN"/>
    <property type="match status" value="1"/>
</dbReference>
<dbReference type="EMBL" id="GFDL01004818">
    <property type="protein sequence ID" value="JAV30227.1"/>
    <property type="molecule type" value="Transcribed_RNA"/>
</dbReference>
<evidence type="ECO:0000256" key="1">
    <source>
        <dbReference type="SAM" id="SignalP"/>
    </source>
</evidence>
<reference evidence="2" key="1">
    <citation type="submission" date="2017-01" db="EMBL/GenBank/DDBJ databases">
        <title>A deep insight into the sialotranscriptome of adult male and female Cluex tarsalis mosquitoes.</title>
        <authorList>
            <person name="Ribeiro J.M."/>
            <person name="Moreira F."/>
            <person name="Bernard K.A."/>
            <person name="Calvo E."/>
        </authorList>
    </citation>
    <scope>NUCLEOTIDE SEQUENCE</scope>
    <source>
        <strain evidence="2">Kern County</strain>
        <tissue evidence="2">Salivary glands</tissue>
    </source>
</reference>
<keyword evidence="1" id="KW-0732">Signal</keyword>
<name>A0A1Q3FRN4_CULTA</name>
<feature type="chain" id="PRO_5013134655" evidence="1">
    <location>
        <begin position="22"/>
        <end position="102"/>
    </location>
</feature>
<protein>
    <submittedName>
        <fullName evidence="2">Putative conserved secreted protein</fullName>
    </submittedName>
</protein>
<organism evidence="2">
    <name type="scientific">Culex tarsalis</name>
    <name type="common">Encephalitis mosquito</name>
    <dbReference type="NCBI Taxonomy" id="7177"/>
    <lineage>
        <taxon>Eukaryota</taxon>
        <taxon>Metazoa</taxon>
        <taxon>Ecdysozoa</taxon>
        <taxon>Arthropoda</taxon>
        <taxon>Hexapoda</taxon>
        <taxon>Insecta</taxon>
        <taxon>Pterygota</taxon>
        <taxon>Neoptera</taxon>
        <taxon>Endopterygota</taxon>
        <taxon>Diptera</taxon>
        <taxon>Nematocera</taxon>
        <taxon>Culicoidea</taxon>
        <taxon>Culicidae</taxon>
        <taxon>Culicinae</taxon>
        <taxon>Culicini</taxon>
        <taxon>Culex</taxon>
        <taxon>Culex</taxon>
    </lineage>
</organism>
<proteinExistence type="predicted"/>